<evidence type="ECO:0000259" key="1">
    <source>
        <dbReference type="Pfam" id="PF13360"/>
    </source>
</evidence>
<reference evidence="3" key="1">
    <citation type="submission" date="2016-08" db="EMBL/GenBank/DDBJ databases">
        <title>Complete genome sequence of the organohalide-respiring Epsilonproteobacterium Sulfurospirillum halorespirans.</title>
        <authorList>
            <person name="Goris T."/>
            <person name="Zimmermann J."/>
            <person name="Schenz B."/>
            <person name="Lemos M."/>
            <person name="Hackermueller J."/>
            <person name="Diekert G."/>
        </authorList>
    </citation>
    <scope>NUCLEOTIDE SEQUENCE [LARGE SCALE GENOMIC DNA]</scope>
    <source>
        <strain>DSM 13726</strain>
        <strain evidence="3">PCE-M2</strain>
    </source>
</reference>
<sequence>MRYAKIVFSLLALLLVVSGCGTKRQYFEPEALAGKVSYDGSLPGSIVDAVRDGATLSNGQVITKKGLSNVLLPEGFVYLGEDQGRYVAASKCGALQIVDASKKVLFTKECSVSVASASLKANILALVLGSNELILIDINDGKEMMHLKQDNVYVLDSRIAAPYFLGDLIVFPTLDGKLVIVDAQSKKPIRDVVVSNEKFFGNIIYLQVLGDRLVAATKSKVVSISPKSISFLEKEVKDVIVLENRIFVFTKDGRVILADADLRVIKERKFPFATFAGTIYGDFIYMIEKGGYVIATDLDLVSTNVYKLPDEIESHIFTTGDALYYKDHFFKLNRKK</sequence>
<name>A0A1D7THT7_9BACT</name>
<protein>
    <recommendedName>
        <fullName evidence="1">Pyrrolo-quinoline quinone repeat domain-containing protein</fullName>
    </recommendedName>
</protein>
<dbReference type="AlphaFoldDB" id="A0A1D7THT7"/>
<dbReference type="KEGG" id="shal:SHALO_0753"/>
<dbReference type="InterPro" id="IPR015943">
    <property type="entry name" value="WD40/YVTN_repeat-like_dom_sf"/>
</dbReference>
<dbReference type="PROSITE" id="PS51257">
    <property type="entry name" value="PROKAR_LIPOPROTEIN"/>
    <property type="match status" value="1"/>
</dbReference>
<dbReference type="Pfam" id="PF13360">
    <property type="entry name" value="PQQ_2"/>
    <property type="match status" value="1"/>
</dbReference>
<dbReference type="Proteomes" id="UP000094609">
    <property type="component" value="Chromosome"/>
</dbReference>
<proteinExistence type="predicted"/>
<organism evidence="2 3">
    <name type="scientific">Sulfurospirillum halorespirans DSM 13726</name>
    <dbReference type="NCBI Taxonomy" id="1193502"/>
    <lineage>
        <taxon>Bacteria</taxon>
        <taxon>Pseudomonadati</taxon>
        <taxon>Campylobacterota</taxon>
        <taxon>Epsilonproteobacteria</taxon>
        <taxon>Campylobacterales</taxon>
        <taxon>Sulfurospirillaceae</taxon>
        <taxon>Sulfurospirillum</taxon>
    </lineage>
</organism>
<dbReference type="STRING" id="1193502.SHALO_0753"/>
<dbReference type="EMBL" id="CP017111">
    <property type="protein sequence ID" value="AOO64536.1"/>
    <property type="molecule type" value="Genomic_DNA"/>
</dbReference>
<evidence type="ECO:0000313" key="2">
    <source>
        <dbReference type="EMBL" id="AOO64536.1"/>
    </source>
</evidence>
<dbReference type="Gene3D" id="2.130.10.10">
    <property type="entry name" value="YVTN repeat-like/Quinoprotein amine dehydrogenase"/>
    <property type="match status" value="1"/>
</dbReference>
<dbReference type="SUPFAM" id="SSF50998">
    <property type="entry name" value="Quinoprotein alcohol dehydrogenase-like"/>
    <property type="match status" value="1"/>
</dbReference>
<dbReference type="InterPro" id="IPR002372">
    <property type="entry name" value="PQQ_rpt_dom"/>
</dbReference>
<keyword evidence="3" id="KW-1185">Reference proteome</keyword>
<accession>A0A1D7THT7</accession>
<evidence type="ECO:0000313" key="3">
    <source>
        <dbReference type="Proteomes" id="UP000094609"/>
    </source>
</evidence>
<feature type="domain" description="Pyrrolo-quinoline quinone repeat" evidence="1">
    <location>
        <begin position="72"/>
        <end position="261"/>
    </location>
</feature>
<gene>
    <name evidence="2" type="ORF">SHALO_0753</name>
</gene>
<dbReference type="InterPro" id="IPR011047">
    <property type="entry name" value="Quinoprotein_ADH-like_sf"/>
</dbReference>
<dbReference type="PATRIC" id="fig|1193502.14.peg.758"/>
<dbReference type="RefSeq" id="WP_069477422.1">
    <property type="nucleotide sequence ID" value="NZ_CP017111.1"/>
</dbReference>